<dbReference type="EMBL" id="KZ857383">
    <property type="protein sequence ID" value="RDX54953.1"/>
    <property type="molecule type" value="Genomic_DNA"/>
</dbReference>
<dbReference type="Proteomes" id="UP000256964">
    <property type="component" value="Unassembled WGS sequence"/>
</dbReference>
<gene>
    <name evidence="2" type="ORF">OH76DRAFT_852845</name>
</gene>
<dbReference type="AlphaFoldDB" id="A0A371DQX6"/>
<name>A0A371DQX6_9APHY</name>
<feature type="region of interest" description="Disordered" evidence="1">
    <location>
        <begin position="13"/>
        <end position="37"/>
    </location>
</feature>
<sequence>MLNVLPQTCRSHTCASRPTRPRVFSPQKHGRGGTPRITWHRCTTDSMAARDFSTPQCANHTYGTSELSTPCRLGRALMPARHRTSHLGEEWNPPARSGKPLLCSTVLASRRFERGTTSGETSRRGVAPMASEDSSLGACARTYIPSYVRGTASALPLGDLHACTLPSSSPRAYVRLRRMERVNLLGSDADTSAARLDILTALRF</sequence>
<reference evidence="2 3" key="1">
    <citation type="journal article" date="2018" name="Biotechnol. Biofuels">
        <title>Integrative visual omics of the white-rot fungus Polyporus brumalis exposes the biotechnological potential of its oxidative enzymes for delignifying raw plant biomass.</title>
        <authorList>
            <person name="Miyauchi S."/>
            <person name="Rancon A."/>
            <person name="Drula E."/>
            <person name="Hage H."/>
            <person name="Chaduli D."/>
            <person name="Favel A."/>
            <person name="Grisel S."/>
            <person name="Henrissat B."/>
            <person name="Herpoel-Gimbert I."/>
            <person name="Ruiz-Duenas F.J."/>
            <person name="Chevret D."/>
            <person name="Hainaut M."/>
            <person name="Lin J."/>
            <person name="Wang M."/>
            <person name="Pangilinan J."/>
            <person name="Lipzen A."/>
            <person name="Lesage-Meessen L."/>
            <person name="Navarro D."/>
            <person name="Riley R."/>
            <person name="Grigoriev I.V."/>
            <person name="Zhou S."/>
            <person name="Raouche S."/>
            <person name="Rosso M.N."/>
        </authorList>
    </citation>
    <scope>NUCLEOTIDE SEQUENCE [LARGE SCALE GENOMIC DNA]</scope>
    <source>
        <strain evidence="2 3">BRFM 1820</strain>
    </source>
</reference>
<evidence type="ECO:0000313" key="3">
    <source>
        <dbReference type="Proteomes" id="UP000256964"/>
    </source>
</evidence>
<evidence type="ECO:0000313" key="2">
    <source>
        <dbReference type="EMBL" id="RDX54953.1"/>
    </source>
</evidence>
<organism evidence="2 3">
    <name type="scientific">Lentinus brumalis</name>
    <dbReference type="NCBI Taxonomy" id="2498619"/>
    <lineage>
        <taxon>Eukaryota</taxon>
        <taxon>Fungi</taxon>
        <taxon>Dikarya</taxon>
        <taxon>Basidiomycota</taxon>
        <taxon>Agaricomycotina</taxon>
        <taxon>Agaricomycetes</taxon>
        <taxon>Polyporales</taxon>
        <taxon>Polyporaceae</taxon>
        <taxon>Lentinus</taxon>
    </lineage>
</organism>
<keyword evidence="3" id="KW-1185">Reference proteome</keyword>
<protein>
    <submittedName>
        <fullName evidence="2">Uncharacterized protein</fullName>
    </submittedName>
</protein>
<accession>A0A371DQX6</accession>
<evidence type="ECO:0000256" key="1">
    <source>
        <dbReference type="SAM" id="MobiDB-lite"/>
    </source>
</evidence>
<proteinExistence type="predicted"/>